<dbReference type="GO" id="GO:0003723">
    <property type="term" value="F:RNA binding"/>
    <property type="evidence" value="ECO:0007669"/>
    <property type="project" value="UniProtKB-UniRule"/>
</dbReference>
<evidence type="ECO:0000256" key="16">
    <source>
        <dbReference type="PROSITE-ProRule" id="PRU00657"/>
    </source>
</evidence>
<dbReference type="PROSITE" id="PS50821">
    <property type="entry name" value="PAZ"/>
    <property type="match status" value="1"/>
</dbReference>
<keyword evidence="6" id="KW-0547">Nucleotide-binding</keyword>
<dbReference type="SUPFAM" id="SSF54768">
    <property type="entry name" value="dsRNA-binding domain-like"/>
    <property type="match status" value="1"/>
</dbReference>
<evidence type="ECO:0000256" key="1">
    <source>
        <dbReference type="ARBA" id="ARBA00001936"/>
    </source>
</evidence>
<dbReference type="Pfam" id="PF00636">
    <property type="entry name" value="Ribonuclease_3"/>
    <property type="match status" value="2"/>
</dbReference>
<keyword evidence="8" id="KW-0378">Hydrolase</keyword>
<dbReference type="InterPro" id="IPR000999">
    <property type="entry name" value="RNase_III_dom"/>
</dbReference>
<keyword evidence="5" id="KW-0677">Repeat</keyword>
<feature type="domain" description="Helicase C-terminal" evidence="21">
    <location>
        <begin position="386"/>
        <end position="563"/>
    </location>
</feature>
<feature type="domain" description="RNase III" evidence="18">
    <location>
        <begin position="1280"/>
        <end position="1494"/>
    </location>
</feature>
<dbReference type="InterPro" id="IPR036389">
    <property type="entry name" value="RNase_III_sf"/>
</dbReference>
<keyword evidence="23" id="KW-1185">Reference proteome</keyword>
<keyword evidence="7" id="KW-0255">Endonuclease</keyword>
<dbReference type="Gene3D" id="2.170.260.10">
    <property type="entry name" value="paz domain"/>
    <property type="match status" value="1"/>
</dbReference>
<dbReference type="CDD" id="cd00593">
    <property type="entry name" value="RIBOc"/>
    <property type="match status" value="2"/>
</dbReference>
<name>A0A0N4ZYI6_PARTI</name>
<dbReference type="InterPro" id="IPR044441">
    <property type="entry name" value="DICER_DSRM"/>
</dbReference>
<dbReference type="InterPro" id="IPR003100">
    <property type="entry name" value="PAZ_dom"/>
</dbReference>
<dbReference type="CDD" id="cd18034">
    <property type="entry name" value="DEXHc_dicer"/>
    <property type="match status" value="1"/>
</dbReference>
<reference evidence="24" key="1">
    <citation type="submission" date="2017-02" db="UniProtKB">
        <authorList>
            <consortium name="WormBaseParasite"/>
        </authorList>
    </citation>
    <scope>IDENTIFICATION</scope>
</reference>
<evidence type="ECO:0000313" key="24">
    <source>
        <dbReference type="WBParaSite" id="PTRK_0001385500.1"/>
    </source>
</evidence>
<evidence type="ECO:0000259" key="17">
    <source>
        <dbReference type="PROSITE" id="PS50137"/>
    </source>
</evidence>
<dbReference type="GO" id="GO:0070578">
    <property type="term" value="C:RISC-loading complex"/>
    <property type="evidence" value="ECO:0007669"/>
    <property type="project" value="TreeGrafter"/>
</dbReference>
<evidence type="ECO:0000256" key="5">
    <source>
        <dbReference type="ARBA" id="ARBA00022737"/>
    </source>
</evidence>
<organism evidence="23 24">
    <name type="scientific">Parastrongyloides trichosuri</name>
    <name type="common">Possum-specific nematode worm</name>
    <dbReference type="NCBI Taxonomy" id="131310"/>
    <lineage>
        <taxon>Eukaryota</taxon>
        <taxon>Metazoa</taxon>
        <taxon>Ecdysozoa</taxon>
        <taxon>Nematoda</taxon>
        <taxon>Chromadorea</taxon>
        <taxon>Rhabditida</taxon>
        <taxon>Tylenchina</taxon>
        <taxon>Panagrolaimomorpha</taxon>
        <taxon>Strongyloidoidea</taxon>
        <taxon>Strongyloididae</taxon>
        <taxon>Parastrongyloides</taxon>
    </lineage>
</organism>
<dbReference type="GO" id="GO:0031054">
    <property type="term" value="P:pre-miRNA processing"/>
    <property type="evidence" value="ECO:0007669"/>
    <property type="project" value="InterPro"/>
</dbReference>
<dbReference type="GO" id="GO:0005737">
    <property type="term" value="C:cytoplasm"/>
    <property type="evidence" value="ECO:0007669"/>
    <property type="project" value="TreeGrafter"/>
</dbReference>
<dbReference type="Gene3D" id="1.10.1520.10">
    <property type="entry name" value="Ribonuclease III domain"/>
    <property type="match status" value="2"/>
</dbReference>
<comment type="cofactor">
    <cofactor evidence="1">
        <name>Mn(2+)</name>
        <dbReference type="ChEBI" id="CHEBI:29035"/>
    </cofactor>
</comment>
<feature type="domain" description="Dicer dsRNA-binding fold" evidence="22">
    <location>
        <begin position="592"/>
        <end position="685"/>
    </location>
</feature>
<accession>A0A0N4ZYI6</accession>
<dbReference type="GO" id="GO:0004530">
    <property type="term" value="F:deoxyribonuclease I activity"/>
    <property type="evidence" value="ECO:0007669"/>
    <property type="project" value="TreeGrafter"/>
</dbReference>
<dbReference type="Pfam" id="PF00271">
    <property type="entry name" value="Helicase_C"/>
    <property type="match status" value="1"/>
</dbReference>
<dbReference type="SUPFAM" id="SSF69065">
    <property type="entry name" value="RNase III domain-like"/>
    <property type="match status" value="2"/>
</dbReference>
<evidence type="ECO:0000256" key="13">
    <source>
        <dbReference type="ARBA" id="ARBA00023158"/>
    </source>
</evidence>
<feature type="domain" description="Helicase ATP-binding" evidence="20">
    <location>
        <begin position="22"/>
        <end position="201"/>
    </location>
</feature>
<dbReference type="PROSITE" id="PS51194">
    <property type="entry name" value="HELICASE_CTER"/>
    <property type="match status" value="1"/>
</dbReference>
<protein>
    <submittedName>
        <fullName evidence="24">RNA helicase</fullName>
    </submittedName>
</protein>
<sequence>MISKDFEVSNDVFTPRPYQLEILEKAKKMNVIVQLPTGSGKTYVAILLIKEVQYTVRQTVREGGKRIIFVVNSVALVEQQAKHIQNECELTVGELHGGSSINVNEGEKISEFLDNNQVIVLTAQILVDLLSHKRIDMENISLLIFDECHHSMGDGHPYSTILSKYNLIPNEKKPIILGLTASLFNSRLKKEKIEMLLRKLEYKMHSTIVTADDFSQIVKFSAKPTVKLVACENFDTRNFKISRDSIEFVEKLNNLLKELENCKATEYDNNYRQILTEGNIDITNALLEKNNGSAFKTVKKKIGEFFSISETLGCFGVYKVSPLWVSDLEGLRNNKAMSENSISLVESAYDVFDSIKVYHERVFSNINNFSDVIRYMPGKLVRTLEIIEAFNRKCKEEGSKLGNLSCIIFVERIVSAYAIFEILKALKKIDNERFGFIKADYIVGYGTTKPKELSISSIRVQDKKLHNFRQGNLNILVSTDVLEEGIDIRHCNLVIRFNFPKNFRSYVQGRGRVRHKEGIYILLSDTDHLEDSQNEWKNFEECEKLLIERFQTPNSPYEADDKKYGDSNYFIDRFYKPYVVEKTQACVSLSNSISLINRYCQKLPCDNFTTLAPTLEIIENDDSTYDCTLLLPSNCPHREVIRTKKSLPRKKFALMAAALEACKILHQIKELNDYLLPNGREKLKHIEAKFDDYEDDVELKERIVGSSQRKQLYDKKSSIYLYDILPIPGEDCYLYVFEINLTQTFNDCMNPKNRKVDNPYDYECAFGFLSKKIIPEMPGFPIFLRYGCAEVNVRKHSKKYNISEELWCKAKKFHEYIFSDILKVTDDASFSTTHAIVKIITLPLKKIKLESTESFDYEIDSSYINYILSSIENIFKQPSEEERSKYVFNESDYENAIVFPWYRLKESRNYYYIGEIMHDIRPDSNFPDNNYRTFEEYYLDKYKIEIKCKDQPLLDVDYTSSRLNILVPKYPPKSSRPITGSRSSQRQILVPELVSIHPIKSTHWFIIGSLPSIIYRYNCLLMAIKEALGRTNVYQGTFEPLIYKTSTTKENTKEKDSKVLNEENEETEVDITGFEIGVWDGSCVPTVKTTNVVQEPLNEFDSDAQAIRALDPNDEKMESDVEDVDHETIGTFRFLQEEEQIEIKQMVEPPTEPISLNCPTGWDDPNINNLEVRSVLHISDVDKNIDKRALVRDMNDINEVEDPEFLEVNYVSSLFKKRNVIDDEKTFVDLREYETSESPPPNISKDFSIHLKLDELEDLGSGWREIVRNNYELLIEAPQLSYKLDDDGIDVESLYSKGVNPAELLCALTSRGANDGINLERLETIGDSFLKFSTTDYLYHKYVNEDEGYLSSYRSREVSNMKLYFLGKKKNIHNIIINEKFEPHTNWVPPGYVVSSEFKPNYIQQNVDKEDKDAEVLLNCDFESEDKLNELCSGIIKDTKSKKKECNGYKFKKASNGNELSNIVYNPFLQQQICDKTIADAVEALIGCHLIYIGFNGTLKFMRWIGISVFSHNLEAVETDPLLRFVDTQERPNNSMERLYTLYKKNSFDIFEQKVKYVFRNKAYLIQAFSHVTFDNRVTGCYQRLEFLGDAVLDFVITRYLYSHEANFSPGTLTDLRSALVNNTMLASIAVMNDFHKYLMELNPALHIVIKKFVLFVKTHEDELINLHSDLFMANEEEEDCDGTEDIEVPKVLGDIFESFVGAVYLDSNRNLNVVWALIYGMMKEHLEKYTSEPPISPIRQLTESYPDKVQFLKMERDPNTQRVKVYVEVFGAKITGGGRNFKIAKCNAAKRALKYIKQLEKERSKNKNILQ</sequence>
<dbReference type="Pfam" id="PF20931">
    <property type="entry name" value="Dicer_platform"/>
    <property type="match status" value="1"/>
</dbReference>
<dbReference type="PROSITE" id="PS51192">
    <property type="entry name" value="HELICASE_ATP_BIND_1"/>
    <property type="match status" value="1"/>
</dbReference>
<feature type="domain" description="DRBM" evidence="17">
    <location>
        <begin position="1734"/>
        <end position="1799"/>
    </location>
</feature>
<dbReference type="InterPro" id="IPR006935">
    <property type="entry name" value="Helicase/UvrB_N"/>
</dbReference>
<dbReference type="GO" id="GO:0004386">
    <property type="term" value="F:helicase activity"/>
    <property type="evidence" value="ECO:0007669"/>
    <property type="project" value="UniProtKB-KW"/>
</dbReference>
<dbReference type="PROSITE" id="PS51327">
    <property type="entry name" value="DICER_DSRBF"/>
    <property type="match status" value="1"/>
</dbReference>
<dbReference type="GO" id="GO:0003677">
    <property type="term" value="F:DNA binding"/>
    <property type="evidence" value="ECO:0007669"/>
    <property type="project" value="InterPro"/>
</dbReference>
<keyword evidence="12 16" id="KW-0694">RNA-binding</keyword>
<evidence type="ECO:0000256" key="9">
    <source>
        <dbReference type="ARBA" id="ARBA00022806"/>
    </source>
</evidence>
<comment type="cofactor">
    <cofactor evidence="2">
        <name>Mg(2+)</name>
        <dbReference type="ChEBI" id="CHEBI:18420"/>
    </cofactor>
</comment>
<evidence type="ECO:0000256" key="6">
    <source>
        <dbReference type="ARBA" id="ARBA00022741"/>
    </source>
</evidence>
<evidence type="ECO:0000256" key="14">
    <source>
        <dbReference type="ARBA" id="ARBA00023211"/>
    </source>
</evidence>
<dbReference type="Pfam" id="PF02170">
    <property type="entry name" value="PAZ"/>
    <property type="match status" value="1"/>
</dbReference>
<dbReference type="SUPFAM" id="SSF52540">
    <property type="entry name" value="P-loop containing nucleoside triphosphate hydrolases"/>
    <property type="match status" value="1"/>
</dbReference>
<dbReference type="Pfam" id="PF20932">
    <property type="entry name" value="Dicer_dsRBD"/>
    <property type="match status" value="1"/>
</dbReference>
<dbReference type="PANTHER" id="PTHR14950:SF37">
    <property type="entry name" value="ENDORIBONUCLEASE DICER"/>
    <property type="match status" value="1"/>
</dbReference>
<dbReference type="InterPro" id="IPR014001">
    <property type="entry name" value="Helicase_ATP-bd"/>
</dbReference>
<evidence type="ECO:0000259" key="19">
    <source>
        <dbReference type="PROSITE" id="PS50821"/>
    </source>
</evidence>
<dbReference type="PROSITE" id="PS50142">
    <property type="entry name" value="RNASE_3_2"/>
    <property type="match status" value="2"/>
</dbReference>
<dbReference type="GO" id="GO:0004525">
    <property type="term" value="F:ribonuclease III activity"/>
    <property type="evidence" value="ECO:0007669"/>
    <property type="project" value="InterPro"/>
</dbReference>
<comment type="similarity">
    <text evidence="15 16">Belongs to the helicase family. Dicer subfamily.</text>
</comment>
<dbReference type="Gene3D" id="3.40.50.300">
    <property type="entry name" value="P-loop containing nucleotide triphosphate hydrolases"/>
    <property type="match status" value="2"/>
</dbReference>
<evidence type="ECO:0000256" key="11">
    <source>
        <dbReference type="ARBA" id="ARBA00022842"/>
    </source>
</evidence>
<dbReference type="InterPro" id="IPR001650">
    <property type="entry name" value="Helicase_C-like"/>
</dbReference>
<proteinExistence type="inferred from homology"/>
<keyword evidence="14" id="KW-0464">Manganese</keyword>
<dbReference type="PROSITE" id="PS00517">
    <property type="entry name" value="RNASE_3_1"/>
    <property type="match status" value="1"/>
</dbReference>
<evidence type="ECO:0000259" key="20">
    <source>
        <dbReference type="PROSITE" id="PS51192"/>
    </source>
</evidence>
<evidence type="ECO:0000256" key="8">
    <source>
        <dbReference type="ARBA" id="ARBA00022801"/>
    </source>
</evidence>
<evidence type="ECO:0000256" key="7">
    <source>
        <dbReference type="ARBA" id="ARBA00022759"/>
    </source>
</evidence>
<dbReference type="GO" id="GO:0030422">
    <property type="term" value="P:siRNA processing"/>
    <property type="evidence" value="ECO:0007669"/>
    <property type="project" value="InterPro"/>
</dbReference>
<keyword evidence="11" id="KW-0460">Magnesium</keyword>
<dbReference type="PANTHER" id="PTHR14950">
    <property type="entry name" value="DICER-RELATED"/>
    <property type="match status" value="1"/>
</dbReference>
<feature type="domain" description="RNase III" evidence="18">
    <location>
        <begin position="1548"/>
        <end position="1709"/>
    </location>
</feature>
<evidence type="ECO:0000256" key="4">
    <source>
        <dbReference type="ARBA" id="ARBA00022723"/>
    </source>
</evidence>
<keyword evidence="4" id="KW-0479">Metal-binding</keyword>
<dbReference type="SMART" id="SM00949">
    <property type="entry name" value="PAZ"/>
    <property type="match status" value="1"/>
</dbReference>
<keyword evidence="9" id="KW-0347">Helicase</keyword>
<dbReference type="Gene3D" id="3.30.160.20">
    <property type="match status" value="1"/>
</dbReference>
<dbReference type="GO" id="GO:0046872">
    <property type="term" value="F:metal ion binding"/>
    <property type="evidence" value="ECO:0007669"/>
    <property type="project" value="UniProtKB-KW"/>
</dbReference>
<dbReference type="Pfam" id="PF04851">
    <property type="entry name" value="ResIII"/>
    <property type="match status" value="1"/>
</dbReference>
<dbReference type="Proteomes" id="UP000038045">
    <property type="component" value="Unplaced"/>
</dbReference>
<dbReference type="SMART" id="SM00535">
    <property type="entry name" value="RIBOc"/>
    <property type="match status" value="2"/>
</dbReference>
<keyword evidence="10" id="KW-0067">ATP-binding</keyword>
<dbReference type="InterPro" id="IPR038248">
    <property type="entry name" value="Dicer_dimer_sf"/>
</dbReference>
<dbReference type="SMART" id="SM00487">
    <property type="entry name" value="DEXDc"/>
    <property type="match status" value="1"/>
</dbReference>
<dbReference type="InterPro" id="IPR005034">
    <property type="entry name" value="Dicer_dimerisation"/>
</dbReference>
<evidence type="ECO:0000259" key="22">
    <source>
        <dbReference type="PROSITE" id="PS51327"/>
    </source>
</evidence>
<keyword evidence="3" id="KW-0540">Nuclease</keyword>
<dbReference type="FunFam" id="1.10.1520.10:FF:000005">
    <property type="entry name" value="Putative endoribonuclease dicer"/>
    <property type="match status" value="1"/>
</dbReference>
<dbReference type="Gene3D" id="3.30.160.380">
    <property type="entry name" value="Dicer dimerisation domain"/>
    <property type="match status" value="1"/>
</dbReference>
<keyword evidence="13" id="KW-0943">RNA-mediated gene silencing</keyword>
<dbReference type="GO" id="GO:0005524">
    <property type="term" value="F:ATP binding"/>
    <property type="evidence" value="ECO:0007669"/>
    <property type="project" value="UniProtKB-KW"/>
</dbReference>
<evidence type="ECO:0000256" key="3">
    <source>
        <dbReference type="ARBA" id="ARBA00022722"/>
    </source>
</evidence>
<dbReference type="InterPro" id="IPR014720">
    <property type="entry name" value="dsRBD_dom"/>
</dbReference>
<dbReference type="GO" id="GO:0006309">
    <property type="term" value="P:apoptotic DNA fragmentation"/>
    <property type="evidence" value="ECO:0007669"/>
    <property type="project" value="TreeGrafter"/>
</dbReference>
<evidence type="ECO:0000256" key="10">
    <source>
        <dbReference type="ARBA" id="ARBA00022840"/>
    </source>
</evidence>
<feature type="domain" description="PAZ" evidence="19">
    <location>
        <begin position="866"/>
        <end position="998"/>
    </location>
</feature>
<dbReference type="SUPFAM" id="SSF101690">
    <property type="entry name" value="PAZ domain"/>
    <property type="match status" value="1"/>
</dbReference>
<evidence type="ECO:0000256" key="12">
    <source>
        <dbReference type="ARBA" id="ARBA00022884"/>
    </source>
</evidence>
<dbReference type="GO" id="GO:0005634">
    <property type="term" value="C:nucleus"/>
    <property type="evidence" value="ECO:0007669"/>
    <property type="project" value="TreeGrafter"/>
</dbReference>
<dbReference type="PROSITE" id="PS50137">
    <property type="entry name" value="DS_RBD"/>
    <property type="match status" value="1"/>
</dbReference>
<evidence type="ECO:0000256" key="2">
    <source>
        <dbReference type="ARBA" id="ARBA00001946"/>
    </source>
</evidence>
<dbReference type="InterPro" id="IPR027417">
    <property type="entry name" value="P-loop_NTPase"/>
</dbReference>
<dbReference type="InterPro" id="IPR048512">
    <property type="entry name" value="Dicer_platform"/>
</dbReference>
<dbReference type="Pfam" id="PF03368">
    <property type="entry name" value="Dicer_dimer"/>
    <property type="match status" value="1"/>
</dbReference>
<dbReference type="STRING" id="131310.A0A0N4ZYI6"/>
<dbReference type="FunFam" id="3.40.50.300:FF:000628">
    <property type="entry name" value="Endoribonuclease Dicer"/>
    <property type="match status" value="1"/>
</dbReference>
<dbReference type="WBParaSite" id="PTRK_0001385500.1">
    <property type="protein sequence ID" value="PTRK_0001385500.1"/>
    <property type="gene ID" value="PTRK_0001385500"/>
</dbReference>
<evidence type="ECO:0000259" key="18">
    <source>
        <dbReference type="PROSITE" id="PS50142"/>
    </source>
</evidence>
<evidence type="ECO:0000259" key="21">
    <source>
        <dbReference type="PROSITE" id="PS51194"/>
    </source>
</evidence>
<dbReference type="InterPro" id="IPR036085">
    <property type="entry name" value="PAZ_dom_sf"/>
</dbReference>
<evidence type="ECO:0000256" key="15">
    <source>
        <dbReference type="ARBA" id="ARBA00035116"/>
    </source>
</evidence>
<dbReference type="SMART" id="SM00490">
    <property type="entry name" value="HELICc"/>
    <property type="match status" value="1"/>
</dbReference>
<evidence type="ECO:0000313" key="23">
    <source>
        <dbReference type="Proteomes" id="UP000038045"/>
    </source>
</evidence>